<reference evidence="1 2" key="1">
    <citation type="journal article" date="2014" name="Nat. Commun.">
        <title>Molecular traces of alternative social organization in a termite genome.</title>
        <authorList>
            <person name="Terrapon N."/>
            <person name="Li C."/>
            <person name="Robertson H.M."/>
            <person name="Ji L."/>
            <person name="Meng X."/>
            <person name="Booth W."/>
            <person name="Chen Z."/>
            <person name="Childers C.P."/>
            <person name="Glastad K.M."/>
            <person name="Gokhale K."/>
            <person name="Gowin J."/>
            <person name="Gronenberg W."/>
            <person name="Hermansen R.A."/>
            <person name="Hu H."/>
            <person name="Hunt B.G."/>
            <person name="Huylmans A.K."/>
            <person name="Khalil S.M."/>
            <person name="Mitchell R.D."/>
            <person name="Munoz-Torres M.C."/>
            <person name="Mustard J.A."/>
            <person name="Pan H."/>
            <person name="Reese J.T."/>
            <person name="Scharf M.E."/>
            <person name="Sun F."/>
            <person name="Vogel H."/>
            <person name="Xiao J."/>
            <person name="Yang W."/>
            <person name="Yang Z."/>
            <person name="Yang Z."/>
            <person name="Zhou J."/>
            <person name="Zhu J."/>
            <person name="Brent C.S."/>
            <person name="Elsik C.G."/>
            <person name="Goodisman M.A."/>
            <person name="Liberles D.A."/>
            <person name="Roe R.M."/>
            <person name="Vargo E.L."/>
            <person name="Vilcinskas A."/>
            <person name="Wang J."/>
            <person name="Bornberg-Bauer E."/>
            <person name="Korb J."/>
            <person name="Zhang G."/>
            <person name="Liebig J."/>
        </authorList>
    </citation>
    <scope>NUCLEOTIDE SEQUENCE [LARGE SCALE GENOMIC DNA]</scope>
    <source>
        <tissue evidence="1">Whole organism</tissue>
    </source>
</reference>
<dbReference type="InParanoid" id="A0A067QXN2"/>
<protein>
    <submittedName>
        <fullName evidence="1">Uncharacterized protein</fullName>
    </submittedName>
</protein>
<dbReference type="Proteomes" id="UP000027135">
    <property type="component" value="Unassembled WGS sequence"/>
</dbReference>
<dbReference type="EMBL" id="KK853133">
    <property type="protein sequence ID" value="KDR10874.1"/>
    <property type="molecule type" value="Genomic_DNA"/>
</dbReference>
<keyword evidence="2" id="KW-1185">Reference proteome</keyword>
<organism evidence="1 2">
    <name type="scientific">Zootermopsis nevadensis</name>
    <name type="common">Dampwood termite</name>
    <dbReference type="NCBI Taxonomy" id="136037"/>
    <lineage>
        <taxon>Eukaryota</taxon>
        <taxon>Metazoa</taxon>
        <taxon>Ecdysozoa</taxon>
        <taxon>Arthropoda</taxon>
        <taxon>Hexapoda</taxon>
        <taxon>Insecta</taxon>
        <taxon>Pterygota</taxon>
        <taxon>Neoptera</taxon>
        <taxon>Polyneoptera</taxon>
        <taxon>Dictyoptera</taxon>
        <taxon>Blattodea</taxon>
        <taxon>Blattoidea</taxon>
        <taxon>Termitoidae</taxon>
        <taxon>Termopsidae</taxon>
        <taxon>Zootermopsis</taxon>
    </lineage>
</organism>
<evidence type="ECO:0000313" key="1">
    <source>
        <dbReference type="EMBL" id="KDR10874.1"/>
    </source>
</evidence>
<proteinExistence type="predicted"/>
<dbReference type="AlphaFoldDB" id="A0A067QXN2"/>
<dbReference type="SUPFAM" id="SSF54768">
    <property type="entry name" value="dsRNA-binding domain-like"/>
    <property type="match status" value="1"/>
</dbReference>
<gene>
    <name evidence="1" type="ORF">L798_15364</name>
</gene>
<evidence type="ECO:0000313" key="2">
    <source>
        <dbReference type="Proteomes" id="UP000027135"/>
    </source>
</evidence>
<name>A0A067QXN2_ZOONE</name>
<accession>A0A067QXN2</accession>
<sequence>MFTGVGYGGSSEEATEAAARSVLDRILVASEENSDITLDPITSLETMCLSRNWPAPSYVGGVAVGGLYTYTCIVIKRQEEEYLKLQETGVGYGGSSEEATEAAARSVSDRILVASEENSDIPLDPNYITRYFVSLSKLAVSFL</sequence>